<dbReference type="GO" id="GO:0016020">
    <property type="term" value="C:membrane"/>
    <property type="evidence" value="ECO:0007669"/>
    <property type="project" value="UniProtKB-SubCell"/>
</dbReference>
<feature type="region of interest" description="Disordered" evidence="5">
    <location>
        <begin position="1"/>
        <end position="109"/>
    </location>
</feature>
<evidence type="ECO:0000313" key="7">
    <source>
        <dbReference type="EMBL" id="QNE20695.1"/>
    </source>
</evidence>
<dbReference type="PANTHER" id="PTHR30168:SF0">
    <property type="entry name" value="INNER MEMBRANE PROTEIN"/>
    <property type="match status" value="1"/>
</dbReference>
<keyword evidence="4 6" id="KW-0472">Membrane</keyword>
<feature type="transmembrane region" description="Helical" evidence="6">
    <location>
        <begin position="135"/>
        <end position="155"/>
    </location>
</feature>
<feature type="region of interest" description="Disordered" evidence="5">
    <location>
        <begin position="164"/>
        <end position="187"/>
    </location>
</feature>
<feature type="compositionally biased region" description="Pro residues" evidence="5">
    <location>
        <begin position="79"/>
        <end position="89"/>
    </location>
</feature>
<dbReference type="EMBL" id="CP043661">
    <property type="protein sequence ID" value="QNE20695.1"/>
    <property type="molecule type" value="Genomic_DNA"/>
</dbReference>
<evidence type="ECO:0000313" key="8">
    <source>
        <dbReference type="Proteomes" id="UP000515563"/>
    </source>
</evidence>
<evidence type="ECO:0000256" key="5">
    <source>
        <dbReference type="SAM" id="MobiDB-lite"/>
    </source>
</evidence>
<evidence type="ECO:0000256" key="1">
    <source>
        <dbReference type="ARBA" id="ARBA00004167"/>
    </source>
</evidence>
<protein>
    <recommendedName>
        <fullName evidence="9">Metalloprotease</fullName>
    </recommendedName>
</protein>
<accession>A0A7G6X380</accession>
<dbReference type="InterPro" id="IPR007343">
    <property type="entry name" value="Uncharacterised_pept_Zn_put"/>
</dbReference>
<dbReference type="AlphaFoldDB" id="A0A7G6X380"/>
<reference evidence="7 8" key="2">
    <citation type="journal article" date="2020" name="Microbiol. Resour. Announc.">
        <title>Antarctic desert soil bacteria exhibit high novel natural product potential, evaluated through long-read genome sequencing and comparative genomics.</title>
        <authorList>
            <person name="Benaud N."/>
            <person name="Edwards R.J."/>
            <person name="Amos T.G."/>
            <person name="D'Agostino P.M."/>
            <person name="Gutierrez-Chavez C."/>
            <person name="Montgomery K."/>
            <person name="Nicetic I."/>
            <person name="Ferrari B.C."/>
        </authorList>
    </citation>
    <scope>NUCLEOTIDE SEQUENCE [LARGE SCALE GENOMIC DNA]</scope>
    <source>
        <strain evidence="7 8">SPB151</strain>
    </source>
</reference>
<evidence type="ECO:0008006" key="9">
    <source>
        <dbReference type="Google" id="ProtNLM"/>
    </source>
</evidence>
<sequence length="434" mass="46401">MADDDSAPKVPEPTAPAPGHFLPGGAGEATNDSGTRPAHPPHRPPLGLGKARPVQNEVDPALKKAVPPRTEYSGTQYGAPPPAPLPGAPAVPLHGTRQPGGAPRVGWNSPSTRAASQFAAGHNEVKPSRRMSKPAIAGLGVLLLALLAGGGIASLKLADSYDSSVENPLSKPTVRQSDEPLPAPPQPTVTVTVQPVPDAVRVKENKLYTVGKVPSVNCTEPTIKPNSQSAILRYYQALLPCLNNAWAPLVRKAGYPFRAPKLTLLSKQTSSDCTGETSTAYYCGADESINMDWQLDLKNYKENALAGRTWMMDTLAHEYGHHVQFLTNISISSASREGWAKTPAAKQEESRRLELQATCLGAAFLGANKQSLDFAGAKLDMWEFQTQHSGDEYNPKKIRDHGSRKNQWSWAGPAFKSTNPASCNTYTAPAARVS</sequence>
<keyword evidence="8" id="KW-1185">Reference proteome</keyword>
<evidence type="ECO:0000256" key="6">
    <source>
        <dbReference type="SAM" id="Phobius"/>
    </source>
</evidence>
<organism evidence="7 8">
    <name type="scientific">Kribbella qitaiheensis</name>
    <dbReference type="NCBI Taxonomy" id="1544730"/>
    <lineage>
        <taxon>Bacteria</taxon>
        <taxon>Bacillati</taxon>
        <taxon>Actinomycetota</taxon>
        <taxon>Actinomycetes</taxon>
        <taxon>Propionibacteriales</taxon>
        <taxon>Kribbellaceae</taxon>
        <taxon>Kribbella</taxon>
    </lineage>
</organism>
<dbReference type="Proteomes" id="UP000515563">
    <property type="component" value="Chromosome"/>
</dbReference>
<dbReference type="RefSeq" id="WP_185443093.1">
    <property type="nucleotide sequence ID" value="NZ_CP043661.1"/>
</dbReference>
<evidence type="ECO:0000256" key="2">
    <source>
        <dbReference type="ARBA" id="ARBA00022692"/>
    </source>
</evidence>
<comment type="subcellular location">
    <subcellularLocation>
        <location evidence="1">Membrane</location>
        <topology evidence="1">Single-pass membrane protein</topology>
    </subcellularLocation>
</comment>
<keyword evidence="2 6" id="KW-0812">Transmembrane</keyword>
<dbReference type="Pfam" id="PF04228">
    <property type="entry name" value="Zn_peptidase"/>
    <property type="match status" value="1"/>
</dbReference>
<dbReference type="PANTHER" id="PTHR30168">
    <property type="entry name" value="PUTATIVE MEMBRANE PROTEIN YPFJ"/>
    <property type="match status" value="1"/>
</dbReference>
<evidence type="ECO:0000256" key="4">
    <source>
        <dbReference type="ARBA" id="ARBA00023136"/>
    </source>
</evidence>
<name>A0A7G6X380_9ACTN</name>
<gene>
    <name evidence="7" type="ORF">F1D05_25760</name>
</gene>
<keyword evidence="3 6" id="KW-1133">Transmembrane helix</keyword>
<dbReference type="KEGG" id="kqi:F1D05_25760"/>
<proteinExistence type="predicted"/>
<reference evidence="8" key="1">
    <citation type="submission" date="2019-09" db="EMBL/GenBank/DDBJ databases">
        <title>Antimicrobial potential of Antarctic Bacteria.</title>
        <authorList>
            <person name="Benaud N."/>
            <person name="Edwards R.J."/>
            <person name="Ferrari B.C."/>
        </authorList>
    </citation>
    <scope>NUCLEOTIDE SEQUENCE [LARGE SCALE GENOMIC DNA]</scope>
    <source>
        <strain evidence="8">SPB151</strain>
    </source>
</reference>
<evidence type="ECO:0000256" key="3">
    <source>
        <dbReference type="ARBA" id="ARBA00022989"/>
    </source>
</evidence>